<protein>
    <submittedName>
        <fullName evidence="2">Uncharacterized protein</fullName>
    </submittedName>
</protein>
<evidence type="ECO:0000313" key="2">
    <source>
        <dbReference type="EMBL" id="MBL6447535.1"/>
    </source>
</evidence>
<feature type="chain" id="PRO_5037718086" evidence="1">
    <location>
        <begin position="21"/>
        <end position="284"/>
    </location>
</feature>
<evidence type="ECO:0000256" key="1">
    <source>
        <dbReference type="SAM" id="SignalP"/>
    </source>
</evidence>
<keyword evidence="3" id="KW-1185">Reference proteome</keyword>
<organism evidence="2 3">
    <name type="scientific">Fulvivirga marina</name>
    <dbReference type="NCBI Taxonomy" id="2494733"/>
    <lineage>
        <taxon>Bacteria</taxon>
        <taxon>Pseudomonadati</taxon>
        <taxon>Bacteroidota</taxon>
        <taxon>Cytophagia</taxon>
        <taxon>Cytophagales</taxon>
        <taxon>Fulvivirgaceae</taxon>
        <taxon>Fulvivirga</taxon>
    </lineage>
</organism>
<dbReference type="Proteomes" id="UP000614216">
    <property type="component" value="Unassembled WGS sequence"/>
</dbReference>
<sequence length="284" mass="31131">MKKLLLTYVLFSLSFLYSLAQDEVLFKAKLIPNTTYKLVMSTSSVSTVNFEADQQILDQIAASGTTLPMEVKAEQNFATTIETGDTGESEKFQFTTIYDDAYALQSLNGTPVPTPESPLKGAKIYGQVSGDISLKVDSVTGNLAPEFESSVIQMTEQLIKNIKYPEKPMKVGDQFNQEVPMTVPMAGASPMQILIITTYKLKSITDNKAHFDLTQELKLNGDMEGGNMEAKGSGTGFSVYDIAHHFIVDTSSDLNMNLSVKSDQFTVKAKANVKTSQKTEISSR</sequence>
<feature type="signal peptide" evidence="1">
    <location>
        <begin position="1"/>
        <end position="20"/>
    </location>
</feature>
<comment type="caution">
    <text evidence="2">The sequence shown here is derived from an EMBL/GenBank/DDBJ whole genome shotgun (WGS) entry which is preliminary data.</text>
</comment>
<name>A0A937FWN5_9BACT</name>
<proteinExistence type="predicted"/>
<reference evidence="2" key="1">
    <citation type="submission" date="2021-01" db="EMBL/GenBank/DDBJ databases">
        <title>Fulvivirga kasyanovii gen. nov., sp nov., a novel member of the phylum Bacteroidetes isolated from seawater in a mussel farm.</title>
        <authorList>
            <person name="Zhao L.-H."/>
            <person name="Wang Z.-J."/>
        </authorList>
    </citation>
    <scope>NUCLEOTIDE SEQUENCE</scope>
    <source>
        <strain evidence="2">29W222</strain>
    </source>
</reference>
<dbReference type="RefSeq" id="WP_202857067.1">
    <property type="nucleotide sequence ID" value="NZ_JAEUGD010000043.1"/>
</dbReference>
<accession>A0A937FWN5</accession>
<evidence type="ECO:0000313" key="3">
    <source>
        <dbReference type="Proteomes" id="UP000614216"/>
    </source>
</evidence>
<gene>
    <name evidence="2" type="ORF">JMN32_14550</name>
</gene>
<dbReference type="AlphaFoldDB" id="A0A937FWN5"/>
<dbReference type="EMBL" id="JAEUGD010000043">
    <property type="protein sequence ID" value="MBL6447535.1"/>
    <property type="molecule type" value="Genomic_DNA"/>
</dbReference>
<keyword evidence="1" id="KW-0732">Signal</keyword>